<protein>
    <submittedName>
        <fullName evidence="1">Serine O-acetyltransferase</fullName>
    </submittedName>
</protein>
<dbReference type="Proteomes" id="UP000826212">
    <property type="component" value="Chromosome"/>
</dbReference>
<accession>A0AC61NIC8</accession>
<reference evidence="1" key="1">
    <citation type="submission" date="2021-08" db="EMBL/GenBank/DDBJ databases">
        <title>Novel anaerobic bacterium isolated from sea squirt in East Sea, Republic of Korea.</title>
        <authorList>
            <person name="Nguyen T.H."/>
            <person name="Li Z."/>
            <person name="Lee Y.-J."/>
            <person name="Ko J."/>
            <person name="Kim S.-G."/>
        </authorList>
    </citation>
    <scope>NUCLEOTIDE SEQUENCE</scope>
    <source>
        <strain evidence="1">KCTC 25031</strain>
    </source>
</reference>
<gene>
    <name evidence="1" type="ORF">K4L44_05520</name>
</gene>
<proteinExistence type="predicted"/>
<sequence>MFFNKWIQHYYLDQGDQSCYKGKKIISHYRLGNSLYHHQNKNIFRKLLFRIYAIYYHRFIYQTLCCDIPFATHIGKRFTIHHGHGIVIHQDCIIGEDVTIHHLVTIGNKMGKDGKLSAPPTIGNYVEIGAGAIILGDIHIGTNARIGAGAVVTKEVPKGATVVGNPAHIITEHLL</sequence>
<keyword evidence="2" id="KW-1185">Reference proteome</keyword>
<name>A0AC61NIC8_9BACT</name>
<evidence type="ECO:0000313" key="1">
    <source>
        <dbReference type="EMBL" id="QZE15293.1"/>
    </source>
</evidence>
<evidence type="ECO:0000313" key="2">
    <source>
        <dbReference type="Proteomes" id="UP000826212"/>
    </source>
</evidence>
<dbReference type="EMBL" id="CP081303">
    <property type="protein sequence ID" value="QZE15293.1"/>
    <property type="molecule type" value="Genomic_DNA"/>
</dbReference>
<organism evidence="1 2">
    <name type="scientific">Halosquirtibacter laminarini</name>
    <dbReference type="NCBI Taxonomy" id="3374600"/>
    <lineage>
        <taxon>Bacteria</taxon>
        <taxon>Pseudomonadati</taxon>
        <taxon>Bacteroidota</taxon>
        <taxon>Bacteroidia</taxon>
        <taxon>Marinilabiliales</taxon>
        <taxon>Prolixibacteraceae</taxon>
        <taxon>Halosquirtibacter</taxon>
    </lineage>
</organism>